<evidence type="ECO:0008006" key="4">
    <source>
        <dbReference type="Google" id="ProtNLM"/>
    </source>
</evidence>
<dbReference type="RefSeq" id="WP_127030384.1">
    <property type="nucleotide sequence ID" value="NZ_RYFG02000086.1"/>
</dbReference>
<protein>
    <recommendedName>
        <fullName evidence="4">Filamentous hemagglutinin N-terminal domain-containing protein</fullName>
    </recommendedName>
</protein>
<sequence length="161" mass="17319">MKVCTFSICGKFIRSGLCTAILSGVACQLFAGESSTVSPQRFSGWERVSDSELDRLRGGFVLANGVSVDFSLDRITSLNGAVVSSSFFQTPGNVSLFQNGELNQASELSRSAGLGSIIQNNLDNQSISTINSINITVSHLKNFDFNNSGMIFNNLMLPNIH</sequence>
<keyword evidence="3" id="KW-1185">Reference proteome</keyword>
<evidence type="ECO:0000256" key="1">
    <source>
        <dbReference type="SAM" id="SignalP"/>
    </source>
</evidence>
<organism evidence="2 3">
    <name type="scientific">Candidatus Methylobacter oryzae</name>
    <dbReference type="NCBI Taxonomy" id="2497749"/>
    <lineage>
        <taxon>Bacteria</taxon>
        <taxon>Pseudomonadati</taxon>
        <taxon>Pseudomonadota</taxon>
        <taxon>Gammaproteobacteria</taxon>
        <taxon>Methylococcales</taxon>
        <taxon>Methylococcaceae</taxon>
        <taxon>Methylobacter</taxon>
    </lineage>
</organism>
<feature type="chain" id="PRO_5045857195" description="Filamentous hemagglutinin N-terminal domain-containing protein" evidence="1">
    <location>
        <begin position="32"/>
        <end position="161"/>
    </location>
</feature>
<evidence type="ECO:0000313" key="3">
    <source>
        <dbReference type="Proteomes" id="UP000733744"/>
    </source>
</evidence>
<feature type="signal peptide" evidence="1">
    <location>
        <begin position="1"/>
        <end position="31"/>
    </location>
</feature>
<keyword evidence="1" id="KW-0732">Signal</keyword>
<accession>A0ABY3CCC7</accession>
<evidence type="ECO:0000313" key="2">
    <source>
        <dbReference type="EMBL" id="TRW95884.1"/>
    </source>
</evidence>
<name>A0ABY3CCC7_9GAMM</name>
<dbReference type="PROSITE" id="PS51257">
    <property type="entry name" value="PROKAR_LIPOPROTEIN"/>
    <property type="match status" value="1"/>
</dbReference>
<gene>
    <name evidence="2" type="ORF">EKO24_009340</name>
</gene>
<dbReference type="Proteomes" id="UP000733744">
    <property type="component" value="Unassembled WGS sequence"/>
</dbReference>
<proteinExistence type="predicted"/>
<comment type="caution">
    <text evidence="2">The sequence shown here is derived from an EMBL/GenBank/DDBJ whole genome shotgun (WGS) entry which is preliminary data.</text>
</comment>
<dbReference type="EMBL" id="RYFG02000086">
    <property type="protein sequence ID" value="TRW95884.1"/>
    <property type="molecule type" value="Genomic_DNA"/>
</dbReference>
<reference evidence="2 3" key="1">
    <citation type="journal article" date="2019" name="Antonie Van Leeuwenhoek">
        <title>Description of 'Ca. Methylobacter oryzae' KRF1, a novel species from the environmentally important Methylobacter clade 2.</title>
        <authorList>
            <person name="Khatri K."/>
            <person name="Mohite J.A."/>
            <person name="Pandit P.S."/>
            <person name="Bahulikar R."/>
            <person name="Rahalkar M.C."/>
        </authorList>
    </citation>
    <scope>NUCLEOTIDE SEQUENCE [LARGE SCALE GENOMIC DNA]</scope>
    <source>
        <strain evidence="2 3">KRF1</strain>
    </source>
</reference>